<dbReference type="EMBL" id="OW152826">
    <property type="protein sequence ID" value="CAH2042203.1"/>
    <property type="molecule type" value="Genomic_DNA"/>
</dbReference>
<evidence type="ECO:0000313" key="1">
    <source>
        <dbReference type="EMBL" id="CAH2042203.1"/>
    </source>
</evidence>
<keyword evidence="2" id="KW-1185">Reference proteome</keyword>
<accession>A0ABN8I0J6</accession>
<proteinExistence type="predicted"/>
<feature type="non-terminal residue" evidence="1">
    <location>
        <position position="72"/>
    </location>
</feature>
<name>A0ABN8I0J6_9NEOP</name>
<dbReference type="Proteomes" id="UP000837857">
    <property type="component" value="Chromosome 14"/>
</dbReference>
<sequence length="72" mass="7779">MEVMEVLGGREAREVLGCREAQEVPGSRELQEVSGGQAVQVVSREVHRKWWPRGTLCPPCGCGGRGSNESLG</sequence>
<organism evidence="1 2">
    <name type="scientific">Iphiclides podalirius</name>
    <name type="common">scarce swallowtail</name>
    <dbReference type="NCBI Taxonomy" id="110791"/>
    <lineage>
        <taxon>Eukaryota</taxon>
        <taxon>Metazoa</taxon>
        <taxon>Ecdysozoa</taxon>
        <taxon>Arthropoda</taxon>
        <taxon>Hexapoda</taxon>
        <taxon>Insecta</taxon>
        <taxon>Pterygota</taxon>
        <taxon>Neoptera</taxon>
        <taxon>Endopterygota</taxon>
        <taxon>Lepidoptera</taxon>
        <taxon>Glossata</taxon>
        <taxon>Ditrysia</taxon>
        <taxon>Papilionoidea</taxon>
        <taxon>Papilionidae</taxon>
        <taxon>Papilioninae</taxon>
        <taxon>Iphiclides</taxon>
    </lineage>
</organism>
<gene>
    <name evidence="1" type="ORF">IPOD504_LOCUS3655</name>
</gene>
<reference evidence="1" key="1">
    <citation type="submission" date="2022-03" db="EMBL/GenBank/DDBJ databases">
        <authorList>
            <person name="Martin H S."/>
        </authorList>
    </citation>
    <scope>NUCLEOTIDE SEQUENCE</scope>
</reference>
<evidence type="ECO:0000313" key="2">
    <source>
        <dbReference type="Proteomes" id="UP000837857"/>
    </source>
</evidence>
<protein>
    <submittedName>
        <fullName evidence="1">Uncharacterized protein</fullName>
    </submittedName>
</protein>